<evidence type="ECO:0000256" key="5">
    <source>
        <dbReference type="ARBA" id="ARBA00023136"/>
    </source>
</evidence>
<dbReference type="InterPro" id="IPR023996">
    <property type="entry name" value="TonB-dep_OMP_SusC/RagA"/>
</dbReference>
<keyword evidence="10" id="KW-1185">Reference proteome</keyword>
<comment type="similarity">
    <text evidence="7">Belongs to the TonB-dependent receptor family.</text>
</comment>
<evidence type="ECO:0000259" key="8">
    <source>
        <dbReference type="Pfam" id="PF07715"/>
    </source>
</evidence>
<proteinExistence type="inferred from homology"/>
<gene>
    <name evidence="9" type="ORF">N1F79_19390</name>
</gene>
<evidence type="ECO:0000256" key="1">
    <source>
        <dbReference type="ARBA" id="ARBA00004571"/>
    </source>
</evidence>
<dbReference type="InterPro" id="IPR012910">
    <property type="entry name" value="Plug_dom"/>
</dbReference>
<evidence type="ECO:0000256" key="2">
    <source>
        <dbReference type="ARBA" id="ARBA00022448"/>
    </source>
</evidence>
<accession>A0ABU7XX31</accession>
<dbReference type="NCBIfam" id="TIGR04057">
    <property type="entry name" value="SusC_RagA_signa"/>
    <property type="match status" value="1"/>
</dbReference>
<evidence type="ECO:0000256" key="3">
    <source>
        <dbReference type="ARBA" id="ARBA00022452"/>
    </source>
</evidence>
<dbReference type="Gene3D" id="2.40.170.20">
    <property type="entry name" value="TonB-dependent receptor, beta-barrel domain"/>
    <property type="match status" value="1"/>
</dbReference>
<keyword evidence="3 7" id="KW-1134">Transmembrane beta strand</keyword>
<dbReference type="EMBL" id="JAODOP010000004">
    <property type="protein sequence ID" value="MEF3835297.1"/>
    <property type="molecule type" value="Genomic_DNA"/>
</dbReference>
<comment type="caution">
    <text evidence="9">The sequence shown here is derived from an EMBL/GenBank/DDBJ whole genome shotgun (WGS) entry which is preliminary data.</text>
</comment>
<dbReference type="Gene3D" id="2.60.40.1120">
    <property type="entry name" value="Carboxypeptidase-like, regulatory domain"/>
    <property type="match status" value="1"/>
</dbReference>
<evidence type="ECO:0000256" key="6">
    <source>
        <dbReference type="ARBA" id="ARBA00023237"/>
    </source>
</evidence>
<organism evidence="9 10">
    <name type="scientific">Flavivirga spongiicola</name>
    <dbReference type="NCBI Taxonomy" id="421621"/>
    <lineage>
        <taxon>Bacteria</taxon>
        <taxon>Pseudomonadati</taxon>
        <taxon>Bacteroidota</taxon>
        <taxon>Flavobacteriia</taxon>
        <taxon>Flavobacteriales</taxon>
        <taxon>Flavobacteriaceae</taxon>
        <taxon>Flavivirga</taxon>
    </lineage>
</organism>
<evidence type="ECO:0000256" key="4">
    <source>
        <dbReference type="ARBA" id="ARBA00022692"/>
    </source>
</evidence>
<dbReference type="Proteomes" id="UP001337305">
    <property type="component" value="Unassembled WGS sequence"/>
</dbReference>
<keyword evidence="4 7" id="KW-0812">Transmembrane</keyword>
<dbReference type="InterPro" id="IPR039426">
    <property type="entry name" value="TonB-dep_rcpt-like"/>
</dbReference>
<dbReference type="SUPFAM" id="SSF56935">
    <property type="entry name" value="Porins"/>
    <property type="match status" value="1"/>
</dbReference>
<dbReference type="InterPro" id="IPR036942">
    <property type="entry name" value="Beta-barrel_TonB_sf"/>
</dbReference>
<comment type="subcellular location">
    <subcellularLocation>
        <location evidence="1 7">Cell outer membrane</location>
        <topology evidence="1 7">Multi-pass membrane protein</topology>
    </subcellularLocation>
</comment>
<name>A0ABU7XX31_9FLAO</name>
<dbReference type="InterPro" id="IPR023997">
    <property type="entry name" value="TonB-dep_OMP_SusC/RagA_CS"/>
</dbReference>
<evidence type="ECO:0000313" key="10">
    <source>
        <dbReference type="Proteomes" id="UP001337305"/>
    </source>
</evidence>
<feature type="domain" description="TonB-dependent receptor plug" evidence="8">
    <location>
        <begin position="201"/>
        <end position="301"/>
    </location>
</feature>
<dbReference type="Pfam" id="PF13715">
    <property type="entry name" value="CarbopepD_reg_2"/>
    <property type="match status" value="1"/>
</dbReference>
<keyword evidence="2 7" id="KW-0813">Transport</keyword>
<dbReference type="Pfam" id="PF07715">
    <property type="entry name" value="Plug"/>
    <property type="match status" value="1"/>
</dbReference>
<dbReference type="NCBIfam" id="TIGR04056">
    <property type="entry name" value="OMP_RagA_SusC"/>
    <property type="match status" value="1"/>
</dbReference>
<dbReference type="PROSITE" id="PS52016">
    <property type="entry name" value="TONB_DEPENDENT_REC_3"/>
    <property type="match status" value="1"/>
</dbReference>
<evidence type="ECO:0000256" key="7">
    <source>
        <dbReference type="PROSITE-ProRule" id="PRU01360"/>
    </source>
</evidence>
<dbReference type="InterPro" id="IPR037066">
    <property type="entry name" value="Plug_dom_sf"/>
</dbReference>
<keyword evidence="6 7" id="KW-0998">Cell outer membrane</keyword>
<protein>
    <submittedName>
        <fullName evidence="9">SusC/RagA family TonB-linked outer membrane protein</fullName>
    </submittedName>
</protein>
<sequence>MMRTFIFLFSITMFGFMPNAVLSQKSKIKIKEDKHLTVDQVFRLIMDQTDYNFIYEVGLFKDFPTIEVKKGAENANKLLRRSLGYKNLNVVVSKSNTIIVKDAKTIQQRQISGKVIDQAGLPIAGVTVQVKGTIKAIATNFDGTYTITVTDSQNVLVFSSLGFKDQEVLVANQTKINVVLLEDVSKLDEVVVSTGYQKISKERVTGSVQQIRNKDLSVKTAQNILSKLEGEVAGLLVDEKDEFVIRGLGSMKIGGRPLIVVDGFPITQDLSSINPNDIKDISVLRDAAAASIWGIRAANGVIVIVTKKGNRERKPTIEFSTNFAITPKYSLKDLSYAPSSSFLEFQKHRVDNEWLYRFGFGGYFDTALDTYFLLDQGQISQNEADNIINDFRNTDGRKEFEDLFRNNTYWSQYNLAFNGGGKVNTYRASLTYNKNENLGFFTGNEADEVLLNLGEVFYLNSKLKLTSNFSLTSQNNKSNGMSLNDYTSFPEYQRILDDQGDYVAQRKDWFPSFKEQKAAEGYPYNWDYNLKQEFDNKNNKSISTVIRVQTALEYDVLDYLSIMASYQFEWSNTNVNNLENENTYAVRHLVNTYTREEGGNIISHIPKGSRLTSSSSYNKAHQGRLQLNFDKSFNEGLHKVTALAGYELRQELFNSSRTILYGYNPETLVSADIPFGVKVPTTGGWGSWDVAVRNPSIVNQEENRYISYYANAGYTYNNKYTLTGSIRLDDTNLFGASEKYRIIPLYSFGGKWDIGKEDFVKDSNTIDYLSLRGTYGVNGNVDRSTSPYLIAGIEKYIEGNFDFAYIKNVKNPELRLEKVFVTNFGVDFGLFDGLLSGTVEYYHKNSQDLLSPVSFPSLYGFNSAVINVGKMENKGFDVNLKVDVARKGALKYNAIFNFSYNKNTVTEVEVPEETIPTYLASQPLLNTPLRYLYSYRSDGLGANGDPYIYNEKGQLVDLKGQTDVNGTPEDVEITDLNALVYHGTTTPKYYGSWINNISYNNFYLRTLTTFKFGHVFRNTDILNYDWVSTDGKLAHIHSDFDKRWREPGDENHTDIPRIPVAGDELLGRRGGYKRYFQSDRFIDSAAHIRFKEIILGYNFNSKLLDKIGLSKLSISAQARNLGLINFNKWDKDPESLTRPTMPTYTLNFSAIF</sequence>
<dbReference type="Gene3D" id="2.170.130.10">
    <property type="entry name" value="TonB-dependent receptor, plug domain"/>
    <property type="match status" value="1"/>
</dbReference>
<evidence type="ECO:0000313" key="9">
    <source>
        <dbReference type="EMBL" id="MEF3835297.1"/>
    </source>
</evidence>
<dbReference type="RefSeq" id="WP_303307588.1">
    <property type="nucleotide sequence ID" value="NZ_JAUOEO010000001.1"/>
</dbReference>
<keyword evidence="5 7" id="KW-0472">Membrane</keyword>
<reference evidence="9 10" key="1">
    <citation type="submission" date="2022-09" db="EMBL/GenBank/DDBJ databases">
        <title>Genome sequencing of Flavivirga sp. MEBiC05379.</title>
        <authorList>
            <person name="Oh H.-M."/>
            <person name="Kwon K.K."/>
            <person name="Park M.J."/>
            <person name="Yang S.-H."/>
        </authorList>
    </citation>
    <scope>NUCLEOTIDE SEQUENCE [LARGE SCALE GENOMIC DNA]</scope>
    <source>
        <strain evidence="9 10">MEBiC05379</strain>
    </source>
</reference>
<dbReference type="SUPFAM" id="SSF49464">
    <property type="entry name" value="Carboxypeptidase regulatory domain-like"/>
    <property type="match status" value="1"/>
</dbReference>
<dbReference type="InterPro" id="IPR008969">
    <property type="entry name" value="CarboxyPept-like_regulatory"/>
</dbReference>